<sequence>MALECISKEECVSIDGKVRFCSLSLCLSFWSLDELGRTRVLTLSDQPLAFIDLESGMETQDCRIGFGVGG</sequence>
<keyword evidence="2" id="KW-1185">Reference proteome</keyword>
<evidence type="ECO:0000313" key="1">
    <source>
        <dbReference type="EMBL" id="ELY67401.1"/>
    </source>
</evidence>
<proteinExistence type="predicted"/>
<dbReference type="AlphaFoldDB" id="L9Y136"/>
<protein>
    <submittedName>
        <fullName evidence="1">Uncharacterized protein</fullName>
    </submittedName>
</protein>
<comment type="caution">
    <text evidence="1">The sequence shown here is derived from an EMBL/GenBank/DDBJ whole genome shotgun (WGS) entry which is preliminary data.</text>
</comment>
<gene>
    <name evidence="1" type="ORF">C492_00090</name>
</gene>
<organism evidence="1 2">
    <name type="scientific">Natronococcus jeotgali DSM 18795</name>
    <dbReference type="NCBI Taxonomy" id="1227498"/>
    <lineage>
        <taxon>Archaea</taxon>
        <taxon>Methanobacteriati</taxon>
        <taxon>Methanobacteriota</taxon>
        <taxon>Stenosarchaea group</taxon>
        <taxon>Halobacteria</taxon>
        <taxon>Halobacteriales</taxon>
        <taxon>Natrialbaceae</taxon>
        <taxon>Natronococcus</taxon>
    </lineage>
</organism>
<name>L9Y136_9EURY</name>
<evidence type="ECO:0000313" key="2">
    <source>
        <dbReference type="Proteomes" id="UP000011531"/>
    </source>
</evidence>
<dbReference type="Proteomes" id="UP000011531">
    <property type="component" value="Unassembled WGS sequence"/>
</dbReference>
<dbReference type="EMBL" id="AOIA01000005">
    <property type="protein sequence ID" value="ELY67401.1"/>
    <property type="molecule type" value="Genomic_DNA"/>
</dbReference>
<accession>L9Y136</accession>
<reference evidence="1 2" key="1">
    <citation type="journal article" date="2014" name="PLoS Genet.">
        <title>Phylogenetically driven sequencing of extremely halophilic archaea reveals strategies for static and dynamic osmo-response.</title>
        <authorList>
            <person name="Becker E.A."/>
            <person name="Seitzer P.M."/>
            <person name="Tritt A."/>
            <person name="Larsen D."/>
            <person name="Krusor M."/>
            <person name="Yao A.I."/>
            <person name="Wu D."/>
            <person name="Madern D."/>
            <person name="Eisen J.A."/>
            <person name="Darling A.E."/>
            <person name="Facciotti M.T."/>
        </authorList>
    </citation>
    <scope>NUCLEOTIDE SEQUENCE [LARGE SCALE GENOMIC DNA]</scope>
    <source>
        <strain evidence="1 2">DSM 18795</strain>
    </source>
</reference>